<protein>
    <submittedName>
        <fullName evidence="1">Uncharacterized protein</fullName>
    </submittedName>
</protein>
<accession>A0A7G2IR11</accession>
<evidence type="ECO:0000313" key="1">
    <source>
        <dbReference type="EMBL" id="CDL39142.1"/>
    </source>
</evidence>
<comment type="caution">
    <text evidence="1">The sequence shown here is derived from an EMBL/GenBank/DDBJ whole genome shotgun (WGS) entry which is preliminary data.</text>
</comment>
<sequence>MSRAPRFYTHKEVKKQKINACIASTVRKNFQLHFQYNATSIKKSWKSGEELS</sequence>
<evidence type="ECO:0000313" key="2">
    <source>
        <dbReference type="Proteomes" id="UP000019194"/>
    </source>
</evidence>
<name>A0A7G2IR11_CITFR</name>
<dbReference type="AlphaFoldDB" id="A0A7G2IR11"/>
<proteinExistence type="predicted"/>
<dbReference type="Proteomes" id="UP000019194">
    <property type="component" value="Unassembled WGS sequence"/>
</dbReference>
<organism evidence="1 2">
    <name type="scientific">Citrobacter freundii</name>
    <dbReference type="NCBI Taxonomy" id="546"/>
    <lineage>
        <taxon>Bacteria</taxon>
        <taxon>Pseudomonadati</taxon>
        <taxon>Pseudomonadota</taxon>
        <taxon>Gammaproteobacteria</taxon>
        <taxon>Enterobacterales</taxon>
        <taxon>Enterobacteriaceae</taxon>
        <taxon>Citrobacter</taxon>
        <taxon>Citrobacter freundii complex</taxon>
    </lineage>
</organism>
<dbReference type="EMBL" id="CBWP010000055">
    <property type="protein sequence ID" value="CDL39142.1"/>
    <property type="molecule type" value="Genomic_DNA"/>
</dbReference>
<reference evidence="1 2" key="1">
    <citation type="submission" date="2013-10" db="EMBL/GenBank/DDBJ databases">
        <title>Antibiotic resistance diversity of beta-lactamase producers in the General Hospital Vienna.</title>
        <authorList>
            <person name="Barisic I."/>
            <person name="Mitteregger D."/>
            <person name="Hirschl A.M."/>
            <person name="Noehammer C."/>
            <person name="Wiesinger-Mayr H."/>
        </authorList>
    </citation>
    <scope>NUCLEOTIDE SEQUENCE [LARGE SCALE GENOMIC DNA]</scope>
    <source>
        <strain evidence="1 2">ISC11</strain>
    </source>
</reference>